<evidence type="ECO:0000256" key="8">
    <source>
        <dbReference type="SAM" id="Phobius"/>
    </source>
</evidence>
<keyword evidence="3" id="KW-0813">Transport</keyword>
<proteinExistence type="inferred from homology"/>
<dbReference type="PROSITE" id="PS00217">
    <property type="entry name" value="SUGAR_TRANSPORT_2"/>
    <property type="match status" value="1"/>
</dbReference>
<feature type="transmembrane region" description="Helical" evidence="8">
    <location>
        <begin position="54"/>
        <end position="74"/>
    </location>
</feature>
<reference evidence="10 11" key="2">
    <citation type="submission" date="2018-10" db="EMBL/GenBank/DDBJ databases">
        <authorList>
            <consortium name="Pathogen Informatics"/>
        </authorList>
    </citation>
    <scope>NUCLEOTIDE SEQUENCE [LARGE SCALE GENOMIC DNA]</scope>
</reference>
<evidence type="ECO:0000256" key="2">
    <source>
        <dbReference type="ARBA" id="ARBA00010992"/>
    </source>
</evidence>
<dbReference type="InterPro" id="IPR003663">
    <property type="entry name" value="Sugar/inositol_transpt"/>
</dbReference>
<keyword evidence="11" id="KW-1185">Reference proteome</keyword>
<dbReference type="GO" id="GO:0016324">
    <property type="term" value="C:apical plasma membrane"/>
    <property type="evidence" value="ECO:0007669"/>
    <property type="project" value="TreeGrafter"/>
</dbReference>
<feature type="transmembrane region" description="Helical" evidence="8">
    <location>
        <begin position="111"/>
        <end position="132"/>
    </location>
</feature>
<dbReference type="PROSITE" id="PS00216">
    <property type="entry name" value="SUGAR_TRANSPORT_1"/>
    <property type="match status" value="1"/>
</dbReference>
<comment type="subcellular location">
    <subcellularLocation>
        <location evidence="1">Membrane</location>
        <topology evidence="1">Multi-pass membrane protein</topology>
    </subcellularLocation>
</comment>
<keyword evidence="7" id="KW-0175">Coiled coil</keyword>
<evidence type="ECO:0000313" key="10">
    <source>
        <dbReference type="EMBL" id="VDD94282.1"/>
    </source>
</evidence>
<dbReference type="Proteomes" id="UP000274131">
    <property type="component" value="Unassembled WGS sequence"/>
</dbReference>
<gene>
    <name evidence="10" type="ORF">EVEC_LOCUS9033</name>
</gene>
<dbReference type="STRING" id="51028.A0A0N4VFU4"/>
<feature type="transmembrane region" description="Helical" evidence="8">
    <location>
        <begin position="550"/>
        <end position="571"/>
    </location>
</feature>
<feature type="transmembrane region" description="Helical" evidence="8">
    <location>
        <begin position="522"/>
        <end position="544"/>
    </location>
</feature>
<dbReference type="PRINTS" id="PR00171">
    <property type="entry name" value="SUGRTRNSPORT"/>
</dbReference>
<evidence type="ECO:0000256" key="3">
    <source>
        <dbReference type="ARBA" id="ARBA00022448"/>
    </source>
</evidence>
<dbReference type="InterPro" id="IPR036259">
    <property type="entry name" value="MFS_trans_sf"/>
</dbReference>
<dbReference type="InterPro" id="IPR050814">
    <property type="entry name" value="Myo-inositol_Transporter"/>
</dbReference>
<dbReference type="InterPro" id="IPR005828">
    <property type="entry name" value="MFS_sugar_transport-like"/>
</dbReference>
<dbReference type="InterPro" id="IPR005829">
    <property type="entry name" value="Sugar_transporter_CS"/>
</dbReference>
<feature type="coiled-coil region" evidence="7">
    <location>
        <begin position="587"/>
        <end position="618"/>
    </location>
</feature>
<name>A0A0N4VFU4_ENTVE</name>
<feature type="transmembrane region" description="Helical" evidence="8">
    <location>
        <begin position="12"/>
        <end position="42"/>
    </location>
</feature>
<evidence type="ECO:0000256" key="7">
    <source>
        <dbReference type="SAM" id="Coils"/>
    </source>
</evidence>
<dbReference type="SUPFAM" id="SSF103473">
    <property type="entry name" value="MFS general substrate transporter"/>
    <property type="match status" value="1"/>
</dbReference>
<dbReference type="PANTHER" id="PTHR48020">
    <property type="entry name" value="PROTON MYO-INOSITOL COTRANSPORTER"/>
    <property type="match status" value="1"/>
</dbReference>
<dbReference type="WBParaSite" id="EVEC_0000962301-mRNA-1">
    <property type="protein sequence ID" value="EVEC_0000962301-mRNA-1"/>
    <property type="gene ID" value="EVEC_0000962301"/>
</dbReference>
<evidence type="ECO:0000313" key="11">
    <source>
        <dbReference type="Proteomes" id="UP000274131"/>
    </source>
</evidence>
<sequence length="623" mass="68614">MAQPTEPPKLGFYVYFLACMAVIGGFFFGYDCGIMSGAMLYLPDYDGMKPMTAIWKQVLVSVTPGLAIISSLAAGPWSDKYGRKKIILASSFSLTVGAILSCAATEKICLLVGRVLIGIAIGFASMIGPAYVGEASPANIRGTLATGYQLMVTFGLLMSNVIAGTLTLDVNSAFSYINPVFVGWRLMLGCAAVPSLIQFFGFLFLPESPRYLYGKGFSEETELVLKKIYANDEKWISYEMEEIKKCDKEEKEAKASVGDQIVLCRILQTSHVLKALMIGCCLQFLQQLAAINTIMYGQVYTNDTFLIFIKEYSIKKFFQIVYYLSHIITAAGIDNNHTTLWISTAIAVINFLATVIPAAFVEKFGRRILLLISIAGVDLSLILLAISFLLINKDSAKTYTTSNITANPDSISNYYHCQSFSNCDSCVTDENCGFCHSGDNRQPGVCLPTNADETDYAIVGDCVVGYDATVYKWENEFCKTKFTVMPIIVMVIYLAFFEMGFAPLSFVLNAEFYPLWARSTGCALAVAFNWIGNLIMSLTFLSLSEAATKYGAFFIYAGITAAGFVIFYFTIPETKGMPIEQVEMLFMSAAQRRKAELAMQRKKQIEEANESLAKTQNSASDTV</sequence>
<dbReference type="InterPro" id="IPR020846">
    <property type="entry name" value="MFS_dom"/>
</dbReference>
<comment type="similarity">
    <text evidence="2">Belongs to the major facilitator superfamily. Sugar transporter (TC 2.A.1.1) family.</text>
</comment>
<protein>
    <submittedName>
        <fullName evidence="12">MFS domain-containing protein</fullName>
    </submittedName>
</protein>
<dbReference type="Pfam" id="PF00083">
    <property type="entry name" value="Sugar_tr"/>
    <property type="match status" value="3"/>
</dbReference>
<dbReference type="AlphaFoldDB" id="A0A0N4VFU4"/>
<dbReference type="OrthoDB" id="6339427at2759"/>
<feature type="transmembrane region" description="Helical" evidence="8">
    <location>
        <begin position="487"/>
        <end position="510"/>
    </location>
</feature>
<feature type="transmembrane region" description="Helical" evidence="8">
    <location>
        <begin position="339"/>
        <end position="361"/>
    </location>
</feature>
<dbReference type="GO" id="GO:0005366">
    <property type="term" value="F:myo-inositol:proton symporter activity"/>
    <property type="evidence" value="ECO:0007669"/>
    <property type="project" value="TreeGrafter"/>
</dbReference>
<dbReference type="Gene3D" id="1.20.1250.20">
    <property type="entry name" value="MFS general substrate transporter like domains"/>
    <property type="match status" value="2"/>
</dbReference>
<feature type="transmembrane region" description="Helical" evidence="8">
    <location>
        <begin position="144"/>
        <end position="166"/>
    </location>
</feature>
<organism evidence="12">
    <name type="scientific">Enterobius vermicularis</name>
    <name type="common">Human pinworm</name>
    <dbReference type="NCBI Taxonomy" id="51028"/>
    <lineage>
        <taxon>Eukaryota</taxon>
        <taxon>Metazoa</taxon>
        <taxon>Ecdysozoa</taxon>
        <taxon>Nematoda</taxon>
        <taxon>Chromadorea</taxon>
        <taxon>Rhabditida</taxon>
        <taxon>Spirurina</taxon>
        <taxon>Oxyuridomorpha</taxon>
        <taxon>Oxyuroidea</taxon>
        <taxon>Oxyuridae</taxon>
        <taxon>Enterobius</taxon>
    </lineage>
</organism>
<keyword evidence="6 8" id="KW-0472">Membrane</keyword>
<dbReference type="PROSITE" id="PS50850">
    <property type="entry name" value="MFS"/>
    <property type="match status" value="1"/>
</dbReference>
<feature type="transmembrane region" description="Helical" evidence="8">
    <location>
        <begin position="368"/>
        <end position="391"/>
    </location>
</feature>
<feature type="transmembrane region" description="Helical" evidence="8">
    <location>
        <begin position="317"/>
        <end position="333"/>
    </location>
</feature>
<feature type="transmembrane region" description="Helical" evidence="8">
    <location>
        <begin position="86"/>
        <end position="105"/>
    </location>
</feature>
<evidence type="ECO:0000256" key="1">
    <source>
        <dbReference type="ARBA" id="ARBA00004141"/>
    </source>
</evidence>
<evidence type="ECO:0000313" key="12">
    <source>
        <dbReference type="WBParaSite" id="EVEC_0000962301-mRNA-1"/>
    </source>
</evidence>
<reference evidence="12" key="1">
    <citation type="submission" date="2017-02" db="UniProtKB">
        <authorList>
            <consortium name="WormBaseParasite"/>
        </authorList>
    </citation>
    <scope>IDENTIFICATION</scope>
</reference>
<evidence type="ECO:0000256" key="6">
    <source>
        <dbReference type="ARBA" id="ARBA00023136"/>
    </source>
</evidence>
<dbReference type="PANTHER" id="PTHR48020:SF12">
    <property type="entry name" value="PROTON MYO-INOSITOL COTRANSPORTER"/>
    <property type="match status" value="1"/>
</dbReference>
<dbReference type="EMBL" id="UXUI01009765">
    <property type="protein sequence ID" value="VDD94282.1"/>
    <property type="molecule type" value="Genomic_DNA"/>
</dbReference>
<evidence type="ECO:0000256" key="5">
    <source>
        <dbReference type="ARBA" id="ARBA00022989"/>
    </source>
</evidence>
<keyword evidence="5 8" id="KW-1133">Transmembrane helix</keyword>
<accession>A0A0N4VFU4</accession>
<evidence type="ECO:0000256" key="4">
    <source>
        <dbReference type="ARBA" id="ARBA00022692"/>
    </source>
</evidence>
<feature type="domain" description="Major facilitator superfamily (MFS) profile" evidence="9">
    <location>
        <begin position="17"/>
        <end position="575"/>
    </location>
</feature>
<evidence type="ECO:0000259" key="9">
    <source>
        <dbReference type="PROSITE" id="PS50850"/>
    </source>
</evidence>
<keyword evidence="4 8" id="KW-0812">Transmembrane</keyword>
<feature type="transmembrane region" description="Helical" evidence="8">
    <location>
        <begin position="186"/>
        <end position="205"/>
    </location>
</feature>